<keyword evidence="8" id="KW-0472">Membrane</keyword>
<organism evidence="12 13">
    <name type="scientific">Gossypium arboreum</name>
    <name type="common">Tree cotton</name>
    <name type="synonym">Gossypium nanking</name>
    <dbReference type="NCBI Taxonomy" id="29729"/>
    <lineage>
        <taxon>Eukaryota</taxon>
        <taxon>Viridiplantae</taxon>
        <taxon>Streptophyta</taxon>
        <taxon>Embryophyta</taxon>
        <taxon>Tracheophyta</taxon>
        <taxon>Spermatophyta</taxon>
        <taxon>Magnoliopsida</taxon>
        <taxon>eudicotyledons</taxon>
        <taxon>Gunneridae</taxon>
        <taxon>Pentapetalae</taxon>
        <taxon>rosids</taxon>
        <taxon>malvids</taxon>
        <taxon>Malvales</taxon>
        <taxon>Malvaceae</taxon>
        <taxon>Malvoideae</taxon>
        <taxon>Gossypium</taxon>
    </lineage>
</organism>
<dbReference type="Proteomes" id="UP001358586">
    <property type="component" value="Chromosome 8"/>
</dbReference>
<comment type="caution">
    <text evidence="12">The sequence shown here is derived from an EMBL/GenBank/DDBJ whole genome shotgun (WGS) entry which is preliminary data.</text>
</comment>
<dbReference type="EMBL" id="JARKNE010000008">
    <property type="protein sequence ID" value="KAK5810839.1"/>
    <property type="molecule type" value="Genomic_DNA"/>
</dbReference>
<dbReference type="InterPro" id="IPR029044">
    <property type="entry name" value="Nucleotide-diphossugar_trans"/>
</dbReference>
<name>A0ABR0NY58_GOSAR</name>
<keyword evidence="7 11" id="KW-0333">Golgi apparatus</keyword>
<evidence type="ECO:0000256" key="2">
    <source>
        <dbReference type="ARBA" id="ARBA00007706"/>
    </source>
</evidence>
<keyword evidence="4" id="KW-0812">Transmembrane</keyword>
<dbReference type="EC" id="2.4.-.-" evidence="11"/>
<keyword evidence="13" id="KW-1185">Reference proteome</keyword>
<evidence type="ECO:0000256" key="8">
    <source>
        <dbReference type="ARBA" id="ARBA00023136"/>
    </source>
</evidence>
<dbReference type="Gene3D" id="3.90.550.10">
    <property type="entry name" value="Spore Coat Polysaccharide Biosynthesis Protein SpsA, Chain A"/>
    <property type="match status" value="1"/>
</dbReference>
<gene>
    <name evidence="12" type="ORF">PVK06_026156</name>
</gene>
<evidence type="ECO:0000313" key="13">
    <source>
        <dbReference type="Proteomes" id="UP001358586"/>
    </source>
</evidence>
<evidence type="ECO:0000256" key="7">
    <source>
        <dbReference type="ARBA" id="ARBA00023034"/>
    </source>
</evidence>
<protein>
    <recommendedName>
        <fullName evidence="11">Glycosyltransferases</fullName>
        <ecNumber evidence="11">2.4.-.-</ecNumber>
    </recommendedName>
</protein>
<comment type="function">
    <text evidence="11">Involved in the synthesis of glucuronoxylan hemicellulose in secondary cell walls.</text>
</comment>
<keyword evidence="3 11" id="KW-0808">Transferase</keyword>
<evidence type="ECO:0000256" key="1">
    <source>
        <dbReference type="ARBA" id="ARBA00004323"/>
    </source>
</evidence>
<evidence type="ECO:0000256" key="11">
    <source>
        <dbReference type="RuleBase" id="RU363127"/>
    </source>
</evidence>
<evidence type="ECO:0000256" key="9">
    <source>
        <dbReference type="ARBA" id="ARBA00023180"/>
    </source>
</evidence>
<proteinExistence type="inferred from homology"/>
<reference evidence="12 13" key="1">
    <citation type="submission" date="2023-03" db="EMBL/GenBank/DDBJ databases">
        <title>WGS of Gossypium arboreum.</title>
        <authorList>
            <person name="Yu D."/>
        </authorList>
    </citation>
    <scope>NUCLEOTIDE SEQUENCE [LARGE SCALE GENOMIC DNA]</scope>
    <source>
        <tissue evidence="12">Leaf</tissue>
    </source>
</reference>
<keyword evidence="5 11" id="KW-0735">Signal-anchor</keyword>
<dbReference type="SUPFAM" id="SSF53448">
    <property type="entry name" value="Nucleotide-diphospho-sugar transferases"/>
    <property type="match status" value="1"/>
</dbReference>
<evidence type="ECO:0000256" key="3">
    <source>
        <dbReference type="ARBA" id="ARBA00022679"/>
    </source>
</evidence>
<evidence type="ECO:0000313" key="12">
    <source>
        <dbReference type="EMBL" id="KAK5810839.1"/>
    </source>
</evidence>
<dbReference type="PANTHER" id="PTHR10896">
    <property type="entry name" value="GALACTOSYLGALACTOSYLXYLOSYLPROTEIN 3-BETA-GLUCURONOSYLTRANSFERASE BETA-1,3-GLUCURONYLTRANSFERASE"/>
    <property type="match status" value="1"/>
</dbReference>
<accession>A0ABR0NY58</accession>
<comment type="similarity">
    <text evidence="2 11">Belongs to the glycosyltransferase 43 family.</text>
</comment>
<evidence type="ECO:0000256" key="5">
    <source>
        <dbReference type="ARBA" id="ARBA00022968"/>
    </source>
</evidence>
<keyword evidence="9" id="KW-0325">Glycoprotein</keyword>
<evidence type="ECO:0000256" key="6">
    <source>
        <dbReference type="ARBA" id="ARBA00022989"/>
    </source>
</evidence>
<keyword evidence="10 11" id="KW-0961">Cell wall biogenesis/degradation</keyword>
<comment type="subcellular location">
    <subcellularLocation>
        <location evidence="1 11">Golgi apparatus membrane</location>
        <topology evidence="1 11">Single-pass type II membrane protein</topology>
    </subcellularLocation>
</comment>
<dbReference type="PANTHER" id="PTHR10896:SF17">
    <property type="entry name" value="BETA-1,4-XYLOSYLTRANSFERASE IRX14H-RELATED"/>
    <property type="match status" value="1"/>
</dbReference>
<dbReference type="InterPro" id="IPR005027">
    <property type="entry name" value="Glyco_trans_43"/>
</dbReference>
<keyword evidence="6" id="KW-1133">Transmembrane helix</keyword>
<evidence type="ECO:0000256" key="10">
    <source>
        <dbReference type="ARBA" id="ARBA00023316"/>
    </source>
</evidence>
<evidence type="ECO:0000256" key="4">
    <source>
        <dbReference type="ARBA" id="ARBA00022692"/>
    </source>
</evidence>
<dbReference type="Pfam" id="PF03360">
    <property type="entry name" value="Glyco_transf_43"/>
    <property type="match status" value="1"/>
</dbReference>
<sequence length="215" mass="24545">MYVRTFQALHLTSVMHLLMLVPYDLVWIVVEASGISNKTVSLIAKLGLKAIHLGFNQRMPNSWEERHKLESKMHLRTLRIIREKKLDGIVMFANDSNMLSMELFDEIQNVKWFRAVSIGILTHSVNPDEMADHKNDEEENLKMPVQGPTCNASDMKLEWSGFVLNSRLLWNDSSDKPKWIKDIDMLNGVIKSPLGLVSDTSVVEPLGNCSRQVEL</sequence>